<organism evidence="2 3">
    <name type="scientific">Caenorhabditis angaria</name>
    <dbReference type="NCBI Taxonomy" id="860376"/>
    <lineage>
        <taxon>Eukaryota</taxon>
        <taxon>Metazoa</taxon>
        <taxon>Ecdysozoa</taxon>
        <taxon>Nematoda</taxon>
        <taxon>Chromadorea</taxon>
        <taxon>Rhabditida</taxon>
        <taxon>Rhabditina</taxon>
        <taxon>Rhabditomorpha</taxon>
        <taxon>Rhabditoidea</taxon>
        <taxon>Rhabditidae</taxon>
        <taxon>Peloderinae</taxon>
        <taxon>Caenorhabditis</taxon>
    </lineage>
</organism>
<reference evidence="2" key="1">
    <citation type="submission" date="2022-11" db="EMBL/GenBank/DDBJ databases">
        <authorList>
            <person name="Kikuchi T."/>
        </authorList>
    </citation>
    <scope>NUCLEOTIDE SEQUENCE</scope>
    <source>
        <strain evidence="2">PS1010</strain>
    </source>
</reference>
<evidence type="ECO:0000313" key="2">
    <source>
        <dbReference type="EMBL" id="CAI5450538.1"/>
    </source>
</evidence>
<evidence type="ECO:0000256" key="1">
    <source>
        <dbReference type="SAM" id="MobiDB-lite"/>
    </source>
</evidence>
<feature type="compositionally biased region" description="Basic and acidic residues" evidence="1">
    <location>
        <begin position="81"/>
        <end position="90"/>
    </location>
</feature>
<protein>
    <submittedName>
        <fullName evidence="2">Uncharacterized protein</fullName>
    </submittedName>
</protein>
<feature type="region of interest" description="Disordered" evidence="1">
    <location>
        <begin position="55"/>
        <end position="108"/>
    </location>
</feature>
<dbReference type="AlphaFoldDB" id="A0A9P1IW82"/>
<gene>
    <name evidence="2" type="ORF">CAMP_LOCUS13175</name>
</gene>
<evidence type="ECO:0000313" key="3">
    <source>
        <dbReference type="Proteomes" id="UP001152747"/>
    </source>
</evidence>
<comment type="caution">
    <text evidence="2">The sequence shown here is derived from an EMBL/GenBank/DDBJ whole genome shotgun (WGS) entry which is preliminary data.</text>
</comment>
<dbReference type="EMBL" id="CANHGI010000005">
    <property type="protein sequence ID" value="CAI5450538.1"/>
    <property type="molecule type" value="Genomic_DNA"/>
</dbReference>
<dbReference type="Proteomes" id="UP001152747">
    <property type="component" value="Unassembled WGS sequence"/>
</dbReference>
<proteinExistence type="predicted"/>
<name>A0A9P1IW82_9PELO</name>
<keyword evidence="3" id="KW-1185">Reference proteome</keyword>
<feature type="compositionally biased region" description="Basic and acidic residues" evidence="1">
    <location>
        <begin position="55"/>
        <end position="66"/>
    </location>
</feature>
<sequence length="108" mass="12634">MKFPYLFAEIISEFHEIHRKPDFSKKPKLEKSEIPAPRRHSVLIQVGVDEVPILRHSEDSQKFSKDPRRKSAPGQFSQKTSLKEKIEKKLKEHHGRSRSASVSYRVLK</sequence>
<accession>A0A9P1IW82</accession>